<evidence type="ECO:0000256" key="6">
    <source>
        <dbReference type="ARBA" id="ARBA00022490"/>
    </source>
</evidence>
<evidence type="ECO:0000256" key="9">
    <source>
        <dbReference type="ARBA" id="ARBA00032900"/>
    </source>
</evidence>
<comment type="caution">
    <text evidence="13">The sequence shown here is derived from an EMBL/GenBank/DDBJ whole genome shotgun (WGS) entry which is preliminary data.</text>
</comment>
<keyword evidence="7" id="KW-0479">Metal-binding</keyword>
<gene>
    <name evidence="13" type="ORF">HNY73_001599</name>
</gene>
<evidence type="ECO:0000256" key="8">
    <source>
        <dbReference type="ARBA" id="ARBA00022801"/>
    </source>
</evidence>
<dbReference type="CDD" id="cd07395">
    <property type="entry name" value="MPP_CSTP1"/>
    <property type="match status" value="1"/>
</dbReference>
<dbReference type="Gene3D" id="3.10.10.10">
    <property type="entry name" value="HIV Type 1 Reverse Transcriptase, subunit A, domain 1"/>
    <property type="match status" value="1"/>
</dbReference>
<comment type="similarity">
    <text evidence="3">Belongs to the metallophosphoesterase superfamily. CPPED1 family.</text>
</comment>
<dbReference type="EMBL" id="JABXBU010000001">
    <property type="protein sequence ID" value="KAF8797319.1"/>
    <property type="molecule type" value="Genomic_DNA"/>
</dbReference>
<organism evidence="13 14">
    <name type="scientific">Argiope bruennichi</name>
    <name type="common">Wasp spider</name>
    <name type="synonym">Aranea bruennichi</name>
    <dbReference type="NCBI Taxonomy" id="94029"/>
    <lineage>
        <taxon>Eukaryota</taxon>
        <taxon>Metazoa</taxon>
        <taxon>Ecdysozoa</taxon>
        <taxon>Arthropoda</taxon>
        <taxon>Chelicerata</taxon>
        <taxon>Arachnida</taxon>
        <taxon>Araneae</taxon>
        <taxon>Araneomorphae</taxon>
        <taxon>Entelegynae</taxon>
        <taxon>Araneoidea</taxon>
        <taxon>Araneidae</taxon>
        <taxon>Argiope</taxon>
    </lineage>
</organism>
<keyword evidence="8" id="KW-0378">Hydrolase</keyword>
<name>A0A8T0G609_ARGBR</name>
<comment type="catalytic activity">
    <reaction evidence="11">
        <text>O-phospho-L-threonyl-[protein] + H2O = L-threonyl-[protein] + phosphate</text>
        <dbReference type="Rhea" id="RHEA:47004"/>
        <dbReference type="Rhea" id="RHEA-COMP:11060"/>
        <dbReference type="Rhea" id="RHEA-COMP:11605"/>
        <dbReference type="ChEBI" id="CHEBI:15377"/>
        <dbReference type="ChEBI" id="CHEBI:30013"/>
        <dbReference type="ChEBI" id="CHEBI:43474"/>
        <dbReference type="ChEBI" id="CHEBI:61977"/>
        <dbReference type="EC" id="3.1.3.16"/>
    </reaction>
</comment>
<dbReference type="PANTHER" id="PTHR43143">
    <property type="entry name" value="METALLOPHOSPHOESTERASE, CALCINEURIN SUPERFAMILY"/>
    <property type="match status" value="1"/>
</dbReference>
<sequence>MAEENLIMKAKNHTFPGFKIEEESSWSGPFAFIQGADTQFGFIENYIEKKPNPGWDKEVELTRRAIASVNAMCPRPRFFVVCGDLVDAFPGTSLRYPQEQSFFHLFKELHPDIPLVCVCGNHDVGDDPTHESIQIYKKKFGDDYFTVFCGGVMFIVINSQFYKAPEKVQDLAEEQEKWLDRQLKEAKSGKFKHVVVFQHIPWFIRNPDEEDVYFNIKTEIREKMLKKFYDANVRAVFCGHWHGNAGGFYKDLEVVVTSAIGGQLRGDKSGFREKVVCVANFTIKLKLWDGTKPTYTPEQNVPCTLREKAEKELHSLEAAGITSISVTSDRGSPLVVIPKGDGTVRFCVVSKAAVNDPLINVNYAIKIDEVLNSFRDSKETIYCKSPLHHWDLPINDWDPINMDYTGSFQRFHYLIVMDAKFHWVDIKMPPAIPGRRLTVDQDLEDQQQMSSLLIRRSVTYRSPPAYLQDYDIS</sequence>
<dbReference type="SUPFAM" id="SSF56300">
    <property type="entry name" value="Metallo-dependent phosphatases"/>
    <property type="match status" value="1"/>
</dbReference>
<dbReference type="InterPro" id="IPR051918">
    <property type="entry name" value="STPP_CPPED1"/>
</dbReference>
<feature type="domain" description="Calcineurin-like phosphoesterase" evidence="12">
    <location>
        <begin position="74"/>
        <end position="243"/>
    </location>
</feature>
<dbReference type="GO" id="GO:0046872">
    <property type="term" value="F:metal ion binding"/>
    <property type="evidence" value="ECO:0007669"/>
    <property type="project" value="UniProtKB-KW"/>
</dbReference>
<dbReference type="GO" id="GO:0004722">
    <property type="term" value="F:protein serine/threonine phosphatase activity"/>
    <property type="evidence" value="ECO:0007669"/>
    <property type="project" value="UniProtKB-EC"/>
</dbReference>
<reference evidence="13" key="1">
    <citation type="journal article" date="2020" name="bioRxiv">
        <title>Chromosome-level reference genome of the European wasp spider Argiope bruennichi: a resource for studies on range expansion and evolutionary adaptation.</title>
        <authorList>
            <person name="Sheffer M.M."/>
            <person name="Hoppe A."/>
            <person name="Krehenwinkel H."/>
            <person name="Uhl G."/>
            <person name="Kuss A.W."/>
            <person name="Jensen L."/>
            <person name="Jensen C."/>
            <person name="Gillespie R.G."/>
            <person name="Hoff K.J."/>
            <person name="Prost S."/>
        </authorList>
    </citation>
    <scope>NUCLEOTIDE SEQUENCE</scope>
</reference>
<dbReference type="SUPFAM" id="SSF56672">
    <property type="entry name" value="DNA/RNA polymerases"/>
    <property type="match status" value="1"/>
</dbReference>
<evidence type="ECO:0000256" key="5">
    <source>
        <dbReference type="ARBA" id="ARBA00013356"/>
    </source>
</evidence>
<accession>A0A8T0G609</accession>
<dbReference type="GO" id="GO:0005737">
    <property type="term" value="C:cytoplasm"/>
    <property type="evidence" value="ECO:0007669"/>
    <property type="project" value="UniProtKB-SubCell"/>
</dbReference>
<evidence type="ECO:0000313" key="14">
    <source>
        <dbReference type="Proteomes" id="UP000807504"/>
    </source>
</evidence>
<dbReference type="Pfam" id="PF00149">
    <property type="entry name" value="Metallophos"/>
    <property type="match status" value="1"/>
</dbReference>
<evidence type="ECO:0000256" key="3">
    <source>
        <dbReference type="ARBA" id="ARBA00010567"/>
    </source>
</evidence>
<keyword evidence="14" id="KW-1185">Reference proteome</keyword>
<dbReference type="InterPro" id="IPR041867">
    <property type="entry name" value="MPP_CSTP1"/>
</dbReference>
<comment type="subcellular location">
    <subcellularLocation>
        <location evidence="2">Cytoplasm</location>
    </subcellularLocation>
</comment>
<evidence type="ECO:0000256" key="1">
    <source>
        <dbReference type="ARBA" id="ARBA00001968"/>
    </source>
</evidence>
<protein>
    <recommendedName>
        <fullName evidence="5">Serine/threonine-protein phosphatase CPPED1</fullName>
        <ecNumber evidence="4">3.1.3.16</ecNumber>
    </recommendedName>
    <alternativeName>
        <fullName evidence="9">Calcineurin-like phosphoesterase domain-containing protein 1</fullName>
    </alternativeName>
</protein>
<comment type="cofactor">
    <cofactor evidence="1">
        <name>a divalent metal cation</name>
        <dbReference type="ChEBI" id="CHEBI:60240"/>
    </cofactor>
</comment>
<evidence type="ECO:0000256" key="7">
    <source>
        <dbReference type="ARBA" id="ARBA00022723"/>
    </source>
</evidence>
<dbReference type="AlphaFoldDB" id="A0A8T0G609"/>
<dbReference type="InterPro" id="IPR029052">
    <property type="entry name" value="Metallo-depent_PP-like"/>
</dbReference>
<evidence type="ECO:0000259" key="12">
    <source>
        <dbReference type="Pfam" id="PF00149"/>
    </source>
</evidence>
<evidence type="ECO:0000256" key="10">
    <source>
        <dbReference type="ARBA" id="ARBA00047761"/>
    </source>
</evidence>
<reference evidence="13" key="2">
    <citation type="submission" date="2020-06" db="EMBL/GenBank/DDBJ databases">
        <authorList>
            <person name="Sheffer M."/>
        </authorList>
    </citation>
    <scope>NUCLEOTIDE SEQUENCE</scope>
</reference>
<comment type="catalytic activity">
    <reaction evidence="10">
        <text>O-phospho-L-seryl-[protein] + H2O = L-seryl-[protein] + phosphate</text>
        <dbReference type="Rhea" id="RHEA:20629"/>
        <dbReference type="Rhea" id="RHEA-COMP:9863"/>
        <dbReference type="Rhea" id="RHEA-COMP:11604"/>
        <dbReference type="ChEBI" id="CHEBI:15377"/>
        <dbReference type="ChEBI" id="CHEBI:29999"/>
        <dbReference type="ChEBI" id="CHEBI:43474"/>
        <dbReference type="ChEBI" id="CHEBI:83421"/>
        <dbReference type="EC" id="3.1.3.16"/>
    </reaction>
</comment>
<dbReference type="Proteomes" id="UP000807504">
    <property type="component" value="Unassembled WGS sequence"/>
</dbReference>
<dbReference type="PANTHER" id="PTHR43143:SF1">
    <property type="entry name" value="SERINE_THREONINE-PROTEIN PHOSPHATASE CPPED1"/>
    <property type="match status" value="1"/>
</dbReference>
<dbReference type="InterPro" id="IPR004843">
    <property type="entry name" value="Calcineurin-like_PHP"/>
</dbReference>
<evidence type="ECO:0000256" key="2">
    <source>
        <dbReference type="ARBA" id="ARBA00004496"/>
    </source>
</evidence>
<evidence type="ECO:0000256" key="4">
    <source>
        <dbReference type="ARBA" id="ARBA00013081"/>
    </source>
</evidence>
<keyword evidence="6" id="KW-0963">Cytoplasm</keyword>
<dbReference type="Gene3D" id="3.60.21.10">
    <property type="match status" value="1"/>
</dbReference>
<dbReference type="GO" id="GO:0071897">
    <property type="term" value="P:DNA biosynthetic process"/>
    <property type="evidence" value="ECO:0007669"/>
    <property type="project" value="UniProtKB-ARBA"/>
</dbReference>
<dbReference type="InterPro" id="IPR043502">
    <property type="entry name" value="DNA/RNA_pol_sf"/>
</dbReference>
<evidence type="ECO:0000313" key="13">
    <source>
        <dbReference type="EMBL" id="KAF8797319.1"/>
    </source>
</evidence>
<evidence type="ECO:0000256" key="11">
    <source>
        <dbReference type="ARBA" id="ARBA00048336"/>
    </source>
</evidence>
<dbReference type="EC" id="3.1.3.16" evidence="4"/>
<proteinExistence type="inferred from homology"/>